<feature type="region of interest" description="Disordered" evidence="8">
    <location>
        <begin position="99"/>
        <end position="127"/>
    </location>
</feature>
<dbReference type="GO" id="GO:0005634">
    <property type="term" value="C:nucleus"/>
    <property type="evidence" value="ECO:0007669"/>
    <property type="project" value="UniProtKB-SubCell"/>
</dbReference>
<feature type="domain" description="Homeobox" evidence="9">
    <location>
        <begin position="45"/>
        <end position="105"/>
    </location>
</feature>
<comment type="subcellular location">
    <subcellularLocation>
        <location evidence="1 6 7">Nucleus</location>
    </subcellularLocation>
</comment>
<feature type="compositionally biased region" description="Basic residues" evidence="8">
    <location>
        <begin position="99"/>
        <end position="108"/>
    </location>
</feature>
<evidence type="ECO:0000256" key="3">
    <source>
        <dbReference type="ARBA" id="ARBA00023125"/>
    </source>
</evidence>
<name>A0A0U3C3N9_HYPDU</name>
<organism evidence="10">
    <name type="scientific">Hypsibius dujardini</name>
    <name type="common">Water bear</name>
    <name type="synonym">Macrobiotus dujardini</name>
    <dbReference type="NCBI Taxonomy" id="232323"/>
    <lineage>
        <taxon>Eukaryota</taxon>
        <taxon>Metazoa</taxon>
        <taxon>Ecdysozoa</taxon>
        <taxon>Tardigrada</taxon>
        <taxon>Eutardigrada</taxon>
        <taxon>Parachela</taxon>
        <taxon>Hypsibioidea</taxon>
        <taxon>Hypsibiidae</taxon>
        <taxon>Hypsibius</taxon>
    </lineage>
</organism>
<dbReference type="GO" id="GO:0000981">
    <property type="term" value="F:DNA-binding transcription factor activity, RNA polymerase II-specific"/>
    <property type="evidence" value="ECO:0007669"/>
    <property type="project" value="InterPro"/>
</dbReference>
<evidence type="ECO:0000256" key="7">
    <source>
        <dbReference type="RuleBase" id="RU000682"/>
    </source>
</evidence>
<dbReference type="GO" id="GO:0000978">
    <property type="term" value="F:RNA polymerase II cis-regulatory region sequence-specific DNA binding"/>
    <property type="evidence" value="ECO:0007669"/>
    <property type="project" value="TreeGrafter"/>
</dbReference>
<dbReference type="PROSITE" id="PS00027">
    <property type="entry name" value="HOMEOBOX_1"/>
    <property type="match status" value="1"/>
</dbReference>
<dbReference type="InterPro" id="IPR017970">
    <property type="entry name" value="Homeobox_CS"/>
</dbReference>
<dbReference type="Pfam" id="PF00046">
    <property type="entry name" value="Homeodomain"/>
    <property type="match status" value="1"/>
</dbReference>
<feature type="non-terminal residue" evidence="10">
    <location>
        <position position="127"/>
    </location>
</feature>
<evidence type="ECO:0000256" key="2">
    <source>
        <dbReference type="ARBA" id="ARBA00006317"/>
    </source>
</evidence>
<dbReference type="EMBL" id="KT991395">
    <property type="protein sequence ID" value="ALT32052.1"/>
    <property type="molecule type" value="mRNA"/>
</dbReference>
<dbReference type="SUPFAM" id="SSF46689">
    <property type="entry name" value="Homeodomain-like"/>
    <property type="match status" value="1"/>
</dbReference>
<evidence type="ECO:0000256" key="5">
    <source>
        <dbReference type="ARBA" id="ARBA00023242"/>
    </source>
</evidence>
<evidence type="ECO:0000256" key="8">
    <source>
        <dbReference type="SAM" id="MobiDB-lite"/>
    </source>
</evidence>
<sequence length="127" mass="14667">MGSNLGEMRDLHHAFASAVSAGVTGAFYPSPSDGFSSPLDWTSPVSLRKKRKPYTKYQTVELEREYHANPYITKQKRWELARNLQLTERQVKIWFQNRRMKAKKHTHRSSAAAQKAYAASNQQQQQQ</sequence>
<reference evidence="10" key="1">
    <citation type="journal article" date="2016" name="Curr. Biol.">
        <title>The Compact Body Plan of Tardigrades Evolved by the Loss of a Large Body Region.</title>
        <authorList>
            <person name="Smith F.W."/>
            <person name="Boothby T.C."/>
            <person name="Giovannini I."/>
            <person name="Rebecchi L."/>
            <person name="Jockusch E.L."/>
            <person name="Goldstein B."/>
        </authorList>
    </citation>
    <scope>NUCLEOTIDE SEQUENCE</scope>
</reference>
<keyword evidence="4 6" id="KW-0371">Homeobox</keyword>
<evidence type="ECO:0000256" key="6">
    <source>
        <dbReference type="PROSITE-ProRule" id="PRU00108"/>
    </source>
</evidence>
<protein>
    <submittedName>
        <fullName evidence="10">Abdominal-B2</fullName>
    </submittedName>
</protein>
<feature type="compositionally biased region" description="Low complexity" evidence="8">
    <location>
        <begin position="109"/>
        <end position="127"/>
    </location>
</feature>
<dbReference type="AlphaFoldDB" id="A0A0U3C3N9"/>
<dbReference type="PROSITE" id="PS50071">
    <property type="entry name" value="HOMEOBOX_2"/>
    <property type="match status" value="1"/>
</dbReference>
<comment type="similarity">
    <text evidence="2">Belongs to the Abd-B homeobox family.</text>
</comment>
<feature type="DNA-binding region" description="Homeobox" evidence="6">
    <location>
        <begin position="47"/>
        <end position="106"/>
    </location>
</feature>
<evidence type="ECO:0000259" key="9">
    <source>
        <dbReference type="PROSITE" id="PS50071"/>
    </source>
</evidence>
<accession>A0A0U3C3N9</accession>
<dbReference type="PANTHER" id="PTHR45874">
    <property type="entry name" value="HOMEOBOX PROTEIN ABDOMINAL-B"/>
    <property type="match status" value="1"/>
</dbReference>
<dbReference type="PRINTS" id="PR00024">
    <property type="entry name" value="HOMEOBOX"/>
</dbReference>
<evidence type="ECO:0000256" key="1">
    <source>
        <dbReference type="ARBA" id="ARBA00004123"/>
    </source>
</evidence>
<dbReference type="SMART" id="SM00389">
    <property type="entry name" value="HOX"/>
    <property type="match status" value="1"/>
</dbReference>
<dbReference type="Gene3D" id="1.10.10.60">
    <property type="entry name" value="Homeodomain-like"/>
    <property type="match status" value="1"/>
</dbReference>
<dbReference type="CDD" id="cd00086">
    <property type="entry name" value="homeodomain"/>
    <property type="match status" value="1"/>
</dbReference>
<dbReference type="InterPro" id="IPR046333">
    <property type="entry name" value="HXA10/ABDB-like"/>
</dbReference>
<keyword evidence="3 6" id="KW-0238">DNA-binding</keyword>
<evidence type="ECO:0000313" key="10">
    <source>
        <dbReference type="EMBL" id="ALT32052.1"/>
    </source>
</evidence>
<dbReference type="InterPro" id="IPR020479">
    <property type="entry name" value="HD_metazoa"/>
</dbReference>
<keyword evidence="5 6" id="KW-0539">Nucleus</keyword>
<dbReference type="PANTHER" id="PTHR45874:SF4">
    <property type="entry name" value="HOMEOBOX PROTEIN ABDOMINAL-B"/>
    <property type="match status" value="1"/>
</dbReference>
<evidence type="ECO:0000256" key="4">
    <source>
        <dbReference type="ARBA" id="ARBA00023155"/>
    </source>
</evidence>
<dbReference type="InterPro" id="IPR009057">
    <property type="entry name" value="Homeodomain-like_sf"/>
</dbReference>
<dbReference type="InterPro" id="IPR001356">
    <property type="entry name" value="HD"/>
</dbReference>
<proteinExistence type="evidence at transcript level"/>